<proteinExistence type="predicted"/>
<gene>
    <name evidence="1" type="ORF">ENJ40_00125</name>
</gene>
<dbReference type="AlphaFoldDB" id="A0A7C3CEV1"/>
<evidence type="ECO:0000313" key="1">
    <source>
        <dbReference type="EMBL" id="HFC96850.1"/>
    </source>
</evidence>
<organism evidence="1">
    <name type="scientific">Thermosulfurimonas dismutans</name>
    <dbReference type="NCBI Taxonomy" id="999894"/>
    <lineage>
        <taxon>Bacteria</taxon>
        <taxon>Pseudomonadati</taxon>
        <taxon>Thermodesulfobacteriota</taxon>
        <taxon>Thermodesulfobacteria</taxon>
        <taxon>Thermodesulfobacteriales</taxon>
        <taxon>Thermodesulfobacteriaceae</taxon>
        <taxon>Thermosulfurimonas</taxon>
    </lineage>
</organism>
<name>A0A7C3CEV1_9BACT</name>
<reference evidence="1" key="1">
    <citation type="journal article" date="2020" name="mSystems">
        <title>Genome- and Community-Level Interaction Insights into Carbon Utilization and Element Cycling Functions of Hydrothermarchaeota in Hydrothermal Sediment.</title>
        <authorList>
            <person name="Zhou Z."/>
            <person name="Liu Y."/>
            <person name="Xu W."/>
            <person name="Pan J."/>
            <person name="Luo Z.H."/>
            <person name="Li M."/>
        </authorList>
    </citation>
    <scope>NUCLEOTIDE SEQUENCE [LARGE SCALE GENOMIC DNA]</scope>
    <source>
        <strain evidence="1">HyVt-483</strain>
    </source>
</reference>
<dbReference type="EMBL" id="DRMH01000003">
    <property type="protein sequence ID" value="HFC96850.1"/>
    <property type="molecule type" value="Genomic_DNA"/>
</dbReference>
<comment type="caution">
    <text evidence="1">The sequence shown here is derived from an EMBL/GenBank/DDBJ whole genome shotgun (WGS) entry which is preliminary data.</text>
</comment>
<sequence length="112" mass="12102">MKKLSLSILFLVLAAGAFWYMKHHGHKAYTVEEVLSQASALNGQRVCVRGTVRKPFSALVAGYFRLEGASGTSLHVITNGAVPQPETKTTVCGTFREAYRLGALSLPVIIVP</sequence>
<evidence type="ECO:0008006" key="2">
    <source>
        <dbReference type="Google" id="ProtNLM"/>
    </source>
</evidence>
<protein>
    <recommendedName>
        <fullName evidence="2">DUF4131 domain-containing protein</fullName>
    </recommendedName>
</protein>
<dbReference type="Proteomes" id="UP000886043">
    <property type="component" value="Unassembled WGS sequence"/>
</dbReference>
<accession>A0A7C3CEV1</accession>